<dbReference type="EMBL" id="GBXM01017919">
    <property type="protein sequence ID" value="JAH90658.1"/>
    <property type="molecule type" value="Transcribed_RNA"/>
</dbReference>
<evidence type="ECO:0000313" key="1">
    <source>
        <dbReference type="EMBL" id="JAH90658.1"/>
    </source>
</evidence>
<name>A0A0E9WMF1_ANGAN</name>
<sequence length="113" mass="13061">MAAVTPMRPSLPETKPSSVCHQSSRIYFHVFQVPCERRNVQTQNHCFVVLSFPPWRTSPSPFLLTGLHAVKWLPTCFPFPQRFLWSPLLLFGFRCGFCVAIARLEHESKWSGR</sequence>
<reference evidence="1" key="1">
    <citation type="submission" date="2014-11" db="EMBL/GenBank/DDBJ databases">
        <authorList>
            <person name="Amaro Gonzalez C."/>
        </authorList>
    </citation>
    <scope>NUCLEOTIDE SEQUENCE</scope>
</reference>
<organism evidence="1">
    <name type="scientific">Anguilla anguilla</name>
    <name type="common">European freshwater eel</name>
    <name type="synonym">Muraena anguilla</name>
    <dbReference type="NCBI Taxonomy" id="7936"/>
    <lineage>
        <taxon>Eukaryota</taxon>
        <taxon>Metazoa</taxon>
        <taxon>Chordata</taxon>
        <taxon>Craniata</taxon>
        <taxon>Vertebrata</taxon>
        <taxon>Euteleostomi</taxon>
        <taxon>Actinopterygii</taxon>
        <taxon>Neopterygii</taxon>
        <taxon>Teleostei</taxon>
        <taxon>Anguilliformes</taxon>
        <taxon>Anguillidae</taxon>
        <taxon>Anguilla</taxon>
    </lineage>
</organism>
<protein>
    <submittedName>
        <fullName evidence="1">Uncharacterized protein</fullName>
    </submittedName>
</protein>
<reference evidence="1" key="2">
    <citation type="journal article" date="2015" name="Fish Shellfish Immunol.">
        <title>Early steps in the European eel (Anguilla anguilla)-Vibrio vulnificus interaction in the gills: Role of the RtxA13 toxin.</title>
        <authorList>
            <person name="Callol A."/>
            <person name="Pajuelo D."/>
            <person name="Ebbesson L."/>
            <person name="Teles M."/>
            <person name="MacKenzie S."/>
            <person name="Amaro C."/>
        </authorList>
    </citation>
    <scope>NUCLEOTIDE SEQUENCE</scope>
</reference>
<accession>A0A0E9WMF1</accession>
<dbReference type="AlphaFoldDB" id="A0A0E9WMF1"/>
<proteinExistence type="predicted"/>